<evidence type="ECO:0000256" key="1">
    <source>
        <dbReference type="SAM" id="MobiDB-lite"/>
    </source>
</evidence>
<sequence>MPPKGNKKAGNNPNGGPAKRQDKRNKNKDSGSDVSNSDNEQTNNKNNPSKRTRTLPENPMEEDYVADSAADAGGSNTTPPQQNNADNFSSPPPKDTTAPSAPGSVASGTDASMHAPKDKETSPLDALVIHFNSTTERDACLSLQHDDLADLKFFLHDPQQLRTDEDLRAIQVTDIPFFIKKDDIIALFKKYGNIQSCRLHTRANAKVQQARVVYDDASSI</sequence>
<dbReference type="Proteomes" id="UP000232722">
    <property type="component" value="Unassembled WGS sequence"/>
</dbReference>
<protein>
    <recommendedName>
        <fullName evidence="4">RRM domain-containing protein</fullName>
    </recommendedName>
</protein>
<dbReference type="InterPro" id="IPR012677">
    <property type="entry name" value="Nucleotide-bd_a/b_plait_sf"/>
</dbReference>
<feature type="compositionally biased region" description="Polar residues" evidence="1">
    <location>
        <begin position="32"/>
        <end position="47"/>
    </location>
</feature>
<dbReference type="EMBL" id="LLXJ01005177">
    <property type="protein sequence ID" value="PKB95072.1"/>
    <property type="molecule type" value="Genomic_DNA"/>
</dbReference>
<gene>
    <name evidence="2" type="ORF">RhiirA5_507412</name>
</gene>
<feature type="region of interest" description="Disordered" evidence="1">
    <location>
        <begin position="1"/>
        <end position="120"/>
    </location>
</feature>
<feature type="compositionally biased region" description="Polar residues" evidence="1">
    <location>
        <begin position="74"/>
        <end position="89"/>
    </location>
</feature>
<comment type="caution">
    <text evidence="2">The sequence shown here is derived from an EMBL/GenBank/DDBJ whole genome shotgun (WGS) entry which is preliminary data.</text>
</comment>
<accession>A0A2N0NKH2</accession>
<feature type="compositionally biased region" description="Low complexity" evidence="1">
    <location>
        <begin position="8"/>
        <end position="18"/>
    </location>
</feature>
<dbReference type="VEuPathDB" id="FungiDB:RhiirA1_403893"/>
<dbReference type="SUPFAM" id="SSF54928">
    <property type="entry name" value="RNA-binding domain, RBD"/>
    <property type="match status" value="1"/>
</dbReference>
<organism evidence="2 3">
    <name type="scientific">Rhizophagus irregularis</name>
    <dbReference type="NCBI Taxonomy" id="588596"/>
    <lineage>
        <taxon>Eukaryota</taxon>
        <taxon>Fungi</taxon>
        <taxon>Fungi incertae sedis</taxon>
        <taxon>Mucoromycota</taxon>
        <taxon>Glomeromycotina</taxon>
        <taxon>Glomeromycetes</taxon>
        <taxon>Glomerales</taxon>
        <taxon>Glomeraceae</taxon>
        <taxon>Rhizophagus</taxon>
    </lineage>
</organism>
<reference evidence="2 3" key="2">
    <citation type="submission" date="2017-09" db="EMBL/GenBank/DDBJ databases">
        <title>Extensive intraspecific genome diversity in a model arbuscular mycorrhizal fungus.</title>
        <authorList>
            <person name="Chen E.C."/>
            <person name="Morin E."/>
            <person name="Beaudet D."/>
            <person name="Noel J."/>
            <person name="Ndikumana S."/>
            <person name="Charron P."/>
            <person name="St-Onge C."/>
            <person name="Giorgi J."/>
            <person name="Grigoriev I.V."/>
            <person name="Roux C."/>
            <person name="Martin F.M."/>
            <person name="Corradi N."/>
        </authorList>
    </citation>
    <scope>NUCLEOTIDE SEQUENCE [LARGE SCALE GENOMIC DNA]</scope>
    <source>
        <strain evidence="2 3">A5</strain>
    </source>
</reference>
<reference evidence="2 3" key="1">
    <citation type="submission" date="2016-04" db="EMBL/GenBank/DDBJ databases">
        <title>Genome analyses suggest a sexual origin of heterokaryosis in a supposedly ancient asexual fungus.</title>
        <authorList>
            <person name="Ropars J."/>
            <person name="Sedzielewska K."/>
            <person name="Noel J."/>
            <person name="Charron P."/>
            <person name="Farinelli L."/>
            <person name="Marton T."/>
            <person name="Kruger M."/>
            <person name="Pelin A."/>
            <person name="Brachmann A."/>
            <person name="Corradi N."/>
        </authorList>
    </citation>
    <scope>NUCLEOTIDE SEQUENCE [LARGE SCALE GENOMIC DNA]</scope>
    <source>
        <strain evidence="2 3">A5</strain>
    </source>
</reference>
<dbReference type="InterPro" id="IPR035979">
    <property type="entry name" value="RBD_domain_sf"/>
</dbReference>
<evidence type="ECO:0008006" key="4">
    <source>
        <dbReference type="Google" id="ProtNLM"/>
    </source>
</evidence>
<dbReference type="GO" id="GO:0003676">
    <property type="term" value="F:nucleic acid binding"/>
    <property type="evidence" value="ECO:0007669"/>
    <property type="project" value="InterPro"/>
</dbReference>
<name>A0A2N0NKH2_9GLOM</name>
<dbReference type="AlphaFoldDB" id="A0A2N0NKH2"/>
<dbReference type="Gene3D" id="3.30.70.330">
    <property type="match status" value="1"/>
</dbReference>
<proteinExistence type="predicted"/>
<dbReference type="VEuPathDB" id="FungiDB:RhiirFUN_002403"/>
<evidence type="ECO:0000313" key="2">
    <source>
        <dbReference type="EMBL" id="PKB95072.1"/>
    </source>
</evidence>
<evidence type="ECO:0000313" key="3">
    <source>
        <dbReference type="Proteomes" id="UP000232722"/>
    </source>
</evidence>